<dbReference type="Proteomes" id="UP000094067">
    <property type="component" value="Unassembled WGS sequence"/>
</dbReference>
<dbReference type="Gene3D" id="2.30.30.40">
    <property type="entry name" value="SH3 Domains"/>
    <property type="match status" value="1"/>
</dbReference>
<keyword evidence="8" id="KW-1185">Reference proteome</keyword>
<evidence type="ECO:0000313" key="6">
    <source>
        <dbReference type="Proteomes" id="UP000094067"/>
    </source>
</evidence>
<dbReference type="EMBL" id="MCGH01000002">
    <property type="protein sequence ID" value="ODM05816.1"/>
    <property type="molecule type" value="Genomic_DNA"/>
</dbReference>
<dbReference type="EMBL" id="MEHD01000021">
    <property type="protein sequence ID" value="ODR57714.1"/>
    <property type="molecule type" value="Genomic_DNA"/>
</dbReference>
<evidence type="ECO:0000256" key="1">
    <source>
        <dbReference type="SAM" id="Coils"/>
    </source>
</evidence>
<sequence length="179" mass="20344">MGKINKRLKYYMRNYKLITCLGLLMLVCMFTGIQIHAEDTVETAVENTGFQGKLMVAIVDTEARDMPKVEGAVTVEIPKGTPLLTVGEENNWYEFYYQGKVAYVAKGDVEDANIDMAALDDEMKKNIEEDSAYIESLEMQRKALRQRNIWRIVITILIVLIFVVGVVSALSKNRNKKQV</sequence>
<evidence type="ECO:0000313" key="3">
    <source>
        <dbReference type="EMBL" id="ODM05816.1"/>
    </source>
</evidence>
<dbReference type="AlphaFoldDB" id="A0A1E3ACB5"/>
<keyword evidence="1" id="KW-0175">Coiled coil</keyword>
<dbReference type="OrthoDB" id="2005774at2"/>
<evidence type="ECO:0000313" key="4">
    <source>
        <dbReference type="EMBL" id="ODR49148.1"/>
    </source>
</evidence>
<keyword evidence="2" id="KW-0472">Membrane</keyword>
<proteinExistence type="predicted"/>
<feature type="transmembrane region" description="Helical" evidence="2">
    <location>
        <begin position="149"/>
        <end position="170"/>
    </location>
</feature>
<reference evidence="5 8" key="2">
    <citation type="submission" date="2016-08" db="EMBL/GenBank/DDBJ databases">
        <title>Characterization of Isolates of Eisenbergiella tayi Derived from Blood Cultures, Using Whole Genome Sequencing.</title>
        <authorList>
            <person name="Bernier A.-M."/>
            <person name="Burdz T."/>
            <person name="Wiebe D."/>
            <person name="Bernard K."/>
        </authorList>
    </citation>
    <scope>NUCLEOTIDE SEQUENCE [LARGE SCALE GENOMIC DNA]</scope>
    <source>
        <strain evidence="5 8">NML120146</strain>
    </source>
</reference>
<evidence type="ECO:0000256" key="2">
    <source>
        <dbReference type="SAM" id="Phobius"/>
    </source>
</evidence>
<dbReference type="RefSeq" id="WP_069151966.1">
    <property type="nucleotide sequence ID" value="NZ_DBFYTW010000154.1"/>
</dbReference>
<reference evidence="4 7" key="3">
    <citation type="submission" date="2016-08" db="EMBL/GenBank/DDBJ databases">
        <authorList>
            <person name="Seilhamer J.J."/>
        </authorList>
    </citation>
    <scope>NUCLEOTIDE SEQUENCE [LARGE SCALE GENOMIC DNA]</scope>
    <source>
        <strain evidence="4 7">NML150140-1</strain>
    </source>
</reference>
<dbReference type="Proteomes" id="UP000094271">
    <property type="component" value="Unassembled WGS sequence"/>
</dbReference>
<organism evidence="3 6">
    <name type="scientific">Eisenbergiella tayi</name>
    <dbReference type="NCBI Taxonomy" id="1432052"/>
    <lineage>
        <taxon>Bacteria</taxon>
        <taxon>Bacillati</taxon>
        <taxon>Bacillota</taxon>
        <taxon>Clostridia</taxon>
        <taxon>Lachnospirales</taxon>
        <taxon>Lachnospiraceae</taxon>
        <taxon>Eisenbergiella</taxon>
    </lineage>
</organism>
<keyword evidence="2" id="KW-0812">Transmembrane</keyword>
<keyword evidence="2" id="KW-1133">Transmembrane helix</keyword>
<dbReference type="EMBL" id="MEHA01000014">
    <property type="protein sequence ID" value="ODR49148.1"/>
    <property type="molecule type" value="Genomic_DNA"/>
</dbReference>
<feature type="coiled-coil region" evidence="1">
    <location>
        <begin position="109"/>
        <end position="147"/>
    </location>
</feature>
<name>A0A1E3ACB5_9FIRM</name>
<accession>A0A1E3ACB5</accession>
<evidence type="ECO:0000313" key="5">
    <source>
        <dbReference type="EMBL" id="ODR57714.1"/>
    </source>
</evidence>
<evidence type="ECO:0000313" key="7">
    <source>
        <dbReference type="Proteomes" id="UP000094271"/>
    </source>
</evidence>
<comment type="caution">
    <text evidence="3">The sequence shown here is derived from an EMBL/GenBank/DDBJ whole genome shotgun (WGS) entry which is preliminary data.</text>
</comment>
<protein>
    <submittedName>
        <fullName evidence="3">Bacterial SH3 domain protein</fullName>
    </submittedName>
</protein>
<gene>
    <name evidence="4" type="ORF">BEI59_18720</name>
    <name evidence="3" type="ORF">BEI61_01705</name>
    <name evidence="5" type="ORF">BEI63_11480</name>
</gene>
<reference evidence="3 6" key="1">
    <citation type="submission" date="2016-07" db="EMBL/GenBank/DDBJ databases">
        <title>Characterization of isolates of Eisenbergiella tayi derived from blood cultures, using whole genome sequencing.</title>
        <authorList>
            <person name="Burdz T."/>
            <person name="Wiebe D."/>
            <person name="Huynh C."/>
            <person name="Bernard K."/>
        </authorList>
    </citation>
    <scope>NUCLEOTIDE SEQUENCE [LARGE SCALE GENOMIC DNA]</scope>
    <source>
        <strain evidence="3 6">NML 110608</strain>
    </source>
</reference>
<dbReference type="Proteomes" id="UP000094869">
    <property type="component" value="Unassembled WGS sequence"/>
</dbReference>
<evidence type="ECO:0000313" key="8">
    <source>
        <dbReference type="Proteomes" id="UP000094869"/>
    </source>
</evidence>